<dbReference type="HOGENOM" id="CLU_1584933_0_0_9"/>
<accession>A5D402</accession>
<dbReference type="EMBL" id="AP009389">
    <property type="protein sequence ID" value="BAF59045.1"/>
    <property type="molecule type" value="Genomic_DNA"/>
</dbReference>
<dbReference type="AlphaFoldDB" id="A5D402"/>
<gene>
    <name evidence="2" type="ordered locus">PTH_0864</name>
</gene>
<feature type="region of interest" description="Disordered" evidence="1">
    <location>
        <begin position="111"/>
        <end position="139"/>
    </location>
</feature>
<evidence type="ECO:0000313" key="3">
    <source>
        <dbReference type="Proteomes" id="UP000006556"/>
    </source>
</evidence>
<dbReference type="KEGG" id="pth:PTH_0864"/>
<dbReference type="Proteomes" id="UP000006556">
    <property type="component" value="Chromosome"/>
</dbReference>
<protein>
    <submittedName>
        <fullName evidence="2">Uncharacterized protein</fullName>
    </submittedName>
</protein>
<organism evidence="2 3">
    <name type="scientific">Pelotomaculum thermopropionicum (strain DSM 13744 / JCM 10971 / SI)</name>
    <dbReference type="NCBI Taxonomy" id="370438"/>
    <lineage>
        <taxon>Bacteria</taxon>
        <taxon>Bacillati</taxon>
        <taxon>Bacillota</taxon>
        <taxon>Clostridia</taxon>
        <taxon>Eubacteriales</taxon>
        <taxon>Desulfotomaculaceae</taxon>
        <taxon>Pelotomaculum</taxon>
    </lineage>
</organism>
<keyword evidence="3" id="KW-1185">Reference proteome</keyword>
<proteinExistence type="predicted"/>
<reference evidence="3" key="1">
    <citation type="journal article" date="2008" name="Genome Res.">
        <title>The genome of Pelotomaculum thermopropionicum reveals niche-associated evolution in anaerobic microbiota.</title>
        <authorList>
            <person name="Kosaka T."/>
            <person name="Kato S."/>
            <person name="Shimoyama T."/>
            <person name="Ishii S."/>
            <person name="Abe T."/>
            <person name="Watanabe K."/>
        </authorList>
    </citation>
    <scope>NUCLEOTIDE SEQUENCE [LARGE SCALE GENOMIC DNA]</scope>
    <source>
        <strain evidence="3">DSM 13744 / JCM 10971 / SI</strain>
    </source>
</reference>
<evidence type="ECO:0000256" key="1">
    <source>
        <dbReference type="SAM" id="MobiDB-lite"/>
    </source>
</evidence>
<sequence>MGLTNDLHEYEPVYENRTPTTFALDNGVKIIGFVNGDSFDLRVLTIGPNPRRNGYGQNALKFLRPRFKKISVSEIRMEALPFWVKMKERGLVDHLVSVKEGKKLHLIDQTGRPEAPVKKPAATKSKALPDSARCPEKSKMPERREFTLSCLPYLGLPPDPELENVCVI</sequence>
<name>A5D402_PELTS</name>
<evidence type="ECO:0000313" key="2">
    <source>
        <dbReference type="EMBL" id="BAF59045.1"/>
    </source>
</evidence>